<evidence type="ECO:0000313" key="4">
    <source>
        <dbReference type="Proteomes" id="UP000188820"/>
    </source>
</evidence>
<keyword evidence="4" id="KW-1185">Reference proteome</keyword>
<dbReference type="PANTHER" id="PTHR38034:SF1">
    <property type="entry name" value="INNER MEMBRANE PROTEIN YPJD"/>
    <property type="match status" value="1"/>
</dbReference>
<dbReference type="Pfam" id="PF01578">
    <property type="entry name" value="Cytochrom_C_asm"/>
    <property type="match status" value="1"/>
</dbReference>
<evidence type="ECO:0000256" key="1">
    <source>
        <dbReference type="SAM" id="Phobius"/>
    </source>
</evidence>
<feature type="transmembrane region" description="Helical" evidence="1">
    <location>
        <begin position="100"/>
        <end position="127"/>
    </location>
</feature>
<keyword evidence="1" id="KW-0472">Membrane</keyword>
<gene>
    <name evidence="3" type="ORF">BKG89_04065</name>
</gene>
<dbReference type="Proteomes" id="UP000188820">
    <property type="component" value="Unassembled WGS sequence"/>
</dbReference>
<feature type="transmembrane region" description="Helical" evidence="1">
    <location>
        <begin position="246"/>
        <end position="267"/>
    </location>
</feature>
<evidence type="ECO:0000259" key="2">
    <source>
        <dbReference type="Pfam" id="PF01578"/>
    </source>
</evidence>
<feature type="transmembrane region" description="Helical" evidence="1">
    <location>
        <begin position="71"/>
        <end position="93"/>
    </location>
</feature>
<dbReference type="InterPro" id="IPR052372">
    <property type="entry name" value="YpjD/HemX"/>
</dbReference>
<accession>A0ABX3KYM5</accession>
<dbReference type="InterPro" id="IPR002541">
    <property type="entry name" value="Cyt_c_assembly"/>
</dbReference>
<feature type="transmembrane region" description="Helical" evidence="1">
    <location>
        <begin position="43"/>
        <end position="65"/>
    </location>
</feature>
<keyword evidence="1" id="KW-0812">Transmembrane</keyword>
<dbReference type="EMBL" id="MLAA01000012">
    <property type="protein sequence ID" value="OOF70396.1"/>
    <property type="molecule type" value="Genomic_DNA"/>
</dbReference>
<feature type="transmembrane region" description="Helical" evidence="1">
    <location>
        <begin position="133"/>
        <end position="164"/>
    </location>
</feature>
<feature type="transmembrane region" description="Helical" evidence="1">
    <location>
        <begin position="6"/>
        <end position="23"/>
    </location>
</feature>
<name>A0ABX3KYM5_9PAST</name>
<reference evidence="3 4" key="1">
    <citation type="submission" date="2016-10" db="EMBL/GenBank/DDBJ databases">
        <title>Rodentibacter gen. nov. and new species.</title>
        <authorList>
            <person name="Christensen H."/>
        </authorList>
    </citation>
    <scope>NUCLEOTIDE SEQUENCE [LARGE SCALE GENOMIC DNA]</scope>
    <source>
        <strain evidence="3 4">1998236014</strain>
    </source>
</reference>
<keyword evidence="1" id="KW-1133">Transmembrane helix</keyword>
<proteinExistence type="predicted"/>
<feature type="domain" description="Cytochrome c assembly protein" evidence="2">
    <location>
        <begin position="55"/>
        <end position="266"/>
    </location>
</feature>
<feature type="transmembrane region" description="Helical" evidence="1">
    <location>
        <begin position="219"/>
        <end position="239"/>
    </location>
</feature>
<dbReference type="PANTHER" id="PTHR38034">
    <property type="entry name" value="INNER MEMBRANE PROTEIN YPJD"/>
    <property type="match status" value="1"/>
</dbReference>
<protein>
    <submittedName>
        <fullName evidence="3">ABC transporter permease</fullName>
    </submittedName>
</protein>
<dbReference type="RefSeq" id="WP_077462914.1">
    <property type="nucleotide sequence ID" value="NZ_MLAA01000012.1"/>
</dbReference>
<evidence type="ECO:0000313" key="3">
    <source>
        <dbReference type="EMBL" id="OOF70396.1"/>
    </source>
</evidence>
<feature type="transmembrane region" description="Helical" evidence="1">
    <location>
        <begin position="185"/>
        <end position="207"/>
    </location>
</feature>
<organism evidence="3 4">
    <name type="scientific">Rodentibacter caecimuris</name>
    <dbReference type="NCBI Taxonomy" id="1796644"/>
    <lineage>
        <taxon>Bacteria</taxon>
        <taxon>Pseudomonadati</taxon>
        <taxon>Pseudomonadota</taxon>
        <taxon>Gammaproteobacteria</taxon>
        <taxon>Pasteurellales</taxon>
        <taxon>Pasteurellaceae</taxon>
        <taxon>Rodentibacter</taxon>
    </lineage>
</organism>
<sequence length="268" mass="30529">MWFALFSITFYIISILLIVPMLLKKQTDNDDTTPIFKNQKTFFFLTALSAVGLHIINTIPLLQHLSTGQTFTLMEIASLMSVIIAVLSTLAILRVNTMWFLLPIIYAFAIINLIFATFIPSHIILLLNQNSSMLFHIGLSIFAYSVCFIAMLYAIQFAWIDCNLKHKKIMLSARIPPLMTVERHFFRLFFSGELLLTLTLLSGTYHLSQSMSAENLHKAIFSLIGWIIFGIALVGHWKYNWQGKKMIIYSISGMISLTVAYFGSRIII</sequence>
<comment type="caution">
    <text evidence="3">The sequence shown here is derived from an EMBL/GenBank/DDBJ whole genome shotgun (WGS) entry which is preliminary data.</text>
</comment>